<name>A0A4S4KYW0_9AGAM</name>
<accession>A0A4S4KYW0</accession>
<feature type="region of interest" description="Disordered" evidence="1">
    <location>
        <begin position="56"/>
        <end position="76"/>
    </location>
</feature>
<dbReference type="EMBL" id="SGPK01000381">
    <property type="protein sequence ID" value="THH04064.1"/>
    <property type="molecule type" value="Genomic_DNA"/>
</dbReference>
<reference evidence="3 4" key="1">
    <citation type="submission" date="2019-02" db="EMBL/GenBank/DDBJ databases">
        <title>Genome sequencing of the rare red list fungi Phellinidium pouzarii.</title>
        <authorList>
            <person name="Buettner E."/>
            <person name="Kellner H."/>
        </authorList>
    </citation>
    <scope>NUCLEOTIDE SEQUENCE [LARGE SCALE GENOMIC DNA]</scope>
    <source>
        <strain evidence="3 4">DSM 108285</strain>
    </source>
</reference>
<feature type="transmembrane region" description="Helical" evidence="2">
    <location>
        <begin position="6"/>
        <end position="24"/>
    </location>
</feature>
<evidence type="ECO:0000313" key="4">
    <source>
        <dbReference type="Proteomes" id="UP000308199"/>
    </source>
</evidence>
<keyword evidence="2" id="KW-0472">Membrane</keyword>
<feature type="region of interest" description="Disordered" evidence="1">
    <location>
        <begin position="404"/>
        <end position="427"/>
    </location>
</feature>
<dbReference type="AlphaFoldDB" id="A0A4S4KYW0"/>
<evidence type="ECO:0000256" key="2">
    <source>
        <dbReference type="SAM" id="Phobius"/>
    </source>
</evidence>
<comment type="caution">
    <text evidence="3">The sequence shown here is derived from an EMBL/GenBank/DDBJ whole genome shotgun (WGS) entry which is preliminary data.</text>
</comment>
<protein>
    <submittedName>
        <fullName evidence="3">Uncharacterized protein</fullName>
    </submittedName>
</protein>
<feature type="compositionally biased region" description="Basic and acidic residues" evidence="1">
    <location>
        <begin position="64"/>
        <end position="76"/>
    </location>
</feature>
<keyword evidence="2" id="KW-1133">Transmembrane helix</keyword>
<gene>
    <name evidence="3" type="ORF">EW145_g5802</name>
</gene>
<organism evidence="3 4">
    <name type="scientific">Phellinidium pouzarii</name>
    <dbReference type="NCBI Taxonomy" id="167371"/>
    <lineage>
        <taxon>Eukaryota</taxon>
        <taxon>Fungi</taxon>
        <taxon>Dikarya</taxon>
        <taxon>Basidiomycota</taxon>
        <taxon>Agaricomycotina</taxon>
        <taxon>Agaricomycetes</taxon>
        <taxon>Hymenochaetales</taxon>
        <taxon>Hymenochaetaceae</taxon>
        <taxon>Phellinidium</taxon>
    </lineage>
</organism>
<sequence>MIAGITVAIIGSLAIFALLIFVLLGRKSQRVHNSFKNRKGRADAGCGIGIGHATRPSEASFLGGERDEESRGSSHIGEKHEGIFFELVRSRFAPHGDGSTGASNPQPYGLLSMAGDAKNEWDEKGGTKIMEQKETGETHIEVDGSLEHLPPTAHLIPSSMRISLEANPYDDPTFPISTILPAATAIDDVKAMGTTLELATAHAEDPFWDPQDLLPPVLRMIAEHAHAKTASNAAVPAAAGVPTFDEYTDLSGDLNVDGSKMVNSLAPTKLETSQINDLTDPFADKVFMPSEIHKYESSLAIQREWYTSWITQTDRSLRSSGASFDARLDIFSRLAVNVDSASQNTYTGVSSSVSSCTGILSQLSETMNVDGSDRTRPISCMLRSKSLPRRSTLLSFADSELTLEARTDSDSGHGDGGHDGSKDLDDE</sequence>
<dbReference type="Proteomes" id="UP000308199">
    <property type="component" value="Unassembled WGS sequence"/>
</dbReference>
<evidence type="ECO:0000313" key="3">
    <source>
        <dbReference type="EMBL" id="THH04064.1"/>
    </source>
</evidence>
<proteinExistence type="predicted"/>
<keyword evidence="2" id="KW-0812">Transmembrane</keyword>
<keyword evidence="4" id="KW-1185">Reference proteome</keyword>
<evidence type="ECO:0000256" key="1">
    <source>
        <dbReference type="SAM" id="MobiDB-lite"/>
    </source>
</evidence>